<sequence>MRFCLLFFTIISCILAEKKIGELYIFESPELVERKELKDHSIHGMVDLELDYDTLHSIYTKNTKKVEDGYFSQKITVAEKKDKALYHIVYDHWLAGELFKLEEKHQKVNKKWWPCSTKLVFPKKEKTNMWIVEKNLIRDTKNSWIGKRLEHLQMMFAFIDMGNSQSRLFFHMVVDAQGCRTTNECKKQMRKTLGRLLSLVEKHQEN</sequence>
<reference evidence="1 2" key="1">
    <citation type="submission" date="2019-08" db="EMBL/GenBank/DDBJ databases">
        <title>Complete genome sequence of Candidatus Uab amorphum.</title>
        <authorList>
            <person name="Shiratori T."/>
            <person name="Suzuki S."/>
            <person name="Kakizawa Y."/>
            <person name="Ishida K."/>
        </authorList>
    </citation>
    <scope>NUCLEOTIDE SEQUENCE [LARGE SCALE GENOMIC DNA]</scope>
    <source>
        <strain evidence="1 2">SRT547</strain>
    </source>
</reference>
<evidence type="ECO:0000313" key="2">
    <source>
        <dbReference type="Proteomes" id="UP000326354"/>
    </source>
</evidence>
<protein>
    <submittedName>
        <fullName evidence="1">Uncharacterized protein</fullName>
    </submittedName>
</protein>
<accession>A0A5S9F503</accession>
<dbReference type="EMBL" id="AP019860">
    <property type="protein sequence ID" value="BBM84762.1"/>
    <property type="molecule type" value="Genomic_DNA"/>
</dbReference>
<keyword evidence="2" id="KW-1185">Reference proteome</keyword>
<name>A0A5S9F503_UABAM</name>
<organism evidence="1 2">
    <name type="scientific">Uabimicrobium amorphum</name>
    <dbReference type="NCBI Taxonomy" id="2596890"/>
    <lineage>
        <taxon>Bacteria</taxon>
        <taxon>Pseudomonadati</taxon>
        <taxon>Planctomycetota</taxon>
        <taxon>Candidatus Uabimicrobiia</taxon>
        <taxon>Candidatus Uabimicrobiales</taxon>
        <taxon>Candidatus Uabimicrobiaceae</taxon>
        <taxon>Candidatus Uabimicrobium</taxon>
    </lineage>
</organism>
<dbReference type="AlphaFoldDB" id="A0A5S9F503"/>
<dbReference type="KEGG" id="uam:UABAM_03123"/>
<proteinExistence type="predicted"/>
<dbReference type="Proteomes" id="UP000326354">
    <property type="component" value="Chromosome"/>
</dbReference>
<evidence type="ECO:0000313" key="1">
    <source>
        <dbReference type="EMBL" id="BBM84762.1"/>
    </source>
</evidence>
<gene>
    <name evidence="1" type="ORF">UABAM_03123</name>
</gene>